<dbReference type="EMBL" id="JBHSHD010000002">
    <property type="protein sequence ID" value="MFC4819060.1"/>
    <property type="molecule type" value="Genomic_DNA"/>
</dbReference>
<feature type="compositionally biased region" description="Basic residues" evidence="1">
    <location>
        <begin position="58"/>
        <end position="67"/>
    </location>
</feature>
<proteinExistence type="predicted"/>
<dbReference type="RefSeq" id="WP_380018799.1">
    <property type="nucleotide sequence ID" value="NZ_JBHSHD010000002.1"/>
</dbReference>
<feature type="region of interest" description="Disordered" evidence="1">
    <location>
        <begin position="32"/>
        <end position="76"/>
    </location>
</feature>
<evidence type="ECO:0000256" key="1">
    <source>
        <dbReference type="SAM" id="MobiDB-lite"/>
    </source>
</evidence>
<sequence>MFRFGARAGKTRAPIVRIAPVRISVRGASFPPAGHAQAQGGTPATGCSLKHLFDKSRPKATKTRPKTKPRENARET</sequence>
<accession>A0ABV9QPX1</accession>
<organism evidence="2 3">
    <name type="scientific">Dokdonella ginsengisoli</name>
    <dbReference type="NCBI Taxonomy" id="363846"/>
    <lineage>
        <taxon>Bacteria</taxon>
        <taxon>Pseudomonadati</taxon>
        <taxon>Pseudomonadota</taxon>
        <taxon>Gammaproteobacteria</taxon>
        <taxon>Lysobacterales</taxon>
        <taxon>Rhodanobacteraceae</taxon>
        <taxon>Dokdonella</taxon>
    </lineage>
</organism>
<protein>
    <submittedName>
        <fullName evidence="2">Uncharacterized protein</fullName>
    </submittedName>
</protein>
<evidence type="ECO:0000313" key="3">
    <source>
        <dbReference type="Proteomes" id="UP001595886"/>
    </source>
</evidence>
<reference evidence="3" key="1">
    <citation type="journal article" date="2019" name="Int. J. Syst. Evol. Microbiol.">
        <title>The Global Catalogue of Microorganisms (GCM) 10K type strain sequencing project: providing services to taxonomists for standard genome sequencing and annotation.</title>
        <authorList>
            <consortium name="The Broad Institute Genomics Platform"/>
            <consortium name="The Broad Institute Genome Sequencing Center for Infectious Disease"/>
            <person name="Wu L."/>
            <person name="Ma J."/>
        </authorList>
    </citation>
    <scope>NUCLEOTIDE SEQUENCE [LARGE SCALE GENOMIC DNA]</scope>
    <source>
        <strain evidence="3">CCUG 30340</strain>
    </source>
</reference>
<name>A0ABV9QPX1_9GAMM</name>
<keyword evidence="3" id="KW-1185">Reference proteome</keyword>
<comment type="caution">
    <text evidence="2">The sequence shown here is derived from an EMBL/GenBank/DDBJ whole genome shotgun (WGS) entry which is preliminary data.</text>
</comment>
<dbReference type="Proteomes" id="UP001595886">
    <property type="component" value="Unassembled WGS sequence"/>
</dbReference>
<evidence type="ECO:0000313" key="2">
    <source>
        <dbReference type="EMBL" id="MFC4819060.1"/>
    </source>
</evidence>
<gene>
    <name evidence="2" type="ORF">ACFO6Q_01920</name>
</gene>